<dbReference type="SUPFAM" id="SSF161098">
    <property type="entry name" value="MetI-like"/>
    <property type="match status" value="2"/>
</dbReference>
<dbReference type="RefSeq" id="WP_004805116.1">
    <property type="nucleotide sequence ID" value="NZ_CP116394.1"/>
</dbReference>
<protein>
    <recommendedName>
        <fullName evidence="6">ABC transmembrane type-1 domain-containing protein</fullName>
    </recommendedName>
</protein>
<dbReference type="InterPro" id="IPR000515">
    <property type="entry name" value="MetI-like"/>
</dbReference>
<evidence type="ECO:0000256" key="3">
    <source>
        <dbReference type="ARBA" id="ARBA00022989"/>
    </source>
</evidence>
<dbReference type="KEGG" id="wne:PIG85_05815"/>
<keyword evidence="4 5" id="KW-0472">Membrane</keyword>
<dbReference type="InterPro" id="IPR035906">
    <property type="entry name" value="MetI-like_sf"/>
</dbReference>
<comment type="subcellular location">
    <subcellularLocation>
        <location evidence="1">Membrane</location>
        <topology evidence="1">Multi-pass membrane protein</topology>
    </subcellularLocation>
</comment>
<dbReference type="GO" id="GO:0055085">
    <property type="term" value="P:transmembrane transport"/>
    <property type="evidence" value="ECO:0007669"/>
    <property type="project" value="InterPro"/>
</dbReference>
<feature type="domain" description="ABC transmembrane type-1" evidence="6">
    <location>
        <begin position="310"/>
        <end position="508"/>
    </location>
</feature>
<name>A0AB38XLY4_9ACTO</name>
<feature type="transmembrane region" description="Helical" evidence="5">
    <location>
        <begin position="115"/>
        <end position="139"/>
    </location>
</feature>
<feature type="transmembrane region" description="Helical" evidence="5">
    <location>
        <begin position="440"/>
        <end position="463"/>
    </location>
</feature>
<reference evidence="7" key="1">
    <citation type="submission" date="2023-01" db="EMBL/GenBank/DDBJ databases">
        <title>Comparative Genomic Analysis of the Clinically-Derived Winkia Strain NY0527 Provides Evidence into the Taxonomic Reassignment of Winkia neuii and Characterizes Their Virulence Traits.</title>
        <authorList>
            <person name="Cai X."/>
            <person name="Peng Y."/>
            <person name="Li M."/>
            <person name="Qiu Y."/>
            <person name="Wang Y."/>
            <person name="Xu L."/>
            <person name="Hou Q."/>
        </authorList>
    </citation>
    <scope>NUCLEOTIDE SEQUENCE</scope>
    <source>
        <strain evidence="7">NY0527</strain>
    </source>
</reference>
<evidence type="ECO:0000313" key="7">
    <source>
        <dbReference type="EMBL" id="WCE45194.1"/>
    </source>
</evidence>
<feature type="transmembrane region" description="Helical" evidence="5">
    <location>
        <begin position="41"/>
        <end position="70"/>
    </location>
</feature>
<evidence type="ECO:0000259" key="6">
    <source>
        <dbReference type="PROSITE" id="PS50928"/>
    </source>
</evidence>
<evidence type="ECO:0000256" key="2">
    <source>
        <dbReference type="ARBA" id="ARBA00022692"/>
    </source>
</evidence>
<feature type="transmembrane region" description="Helical" evidence="5">
    <location>
        <begin position="483"/>
        <end position="508"/>
    </location>
</feature>
<feature type="transmembrane region" description="Helical" evidence="5">
    <location>
        <begin position="388"/>
        <end position="407"/>
    </location>
</feature>
<keyword evidence="2 5" id="KW-0812">Transmembrane</keyword>
<dbReference type="EMBL" id="CP116394">
    <property type="protein sequence ID" value="WCE45194.1"/>
    <property type="molecule type" value="Genomic_DNA"/>
</dbReference>
<organism evidence="7 8">
    <name type="scientific">Winkia neuii subsp. anitrata</name>
    <dbReference type="NCBI Taxonomy" id="29318"/>
    <lineage>
        <taxon>Bacteria</taxon>
        <taxon>Bacillati</taxon>
        <taxon>Actinomycetota</taxon>
        <taxon>Actinomycetes</taxon>
        <taxon>Actinomycetales</taxon>
        <taxon>Actinomycetaceae</taxon>
        <taxon>Winkia</taxon>
    </lineage>
</organism>
<proteinExistence type="predicted"/>
<feature type="transmembrane region" description="Helical" evidence="5">
    <location>
        <begin position="276"/>
        <end position="297"/>
    </location>
</feature>
<dbReference type="Gene3D" id="1.10.3720.10">
    <property type="entry name" value="MetI-like"/>
    <property type="match status" value="1"/>
</dbReference>
<dbReference type="GO" id="GO:0016020">
    <property type="term" value="C:membrane"/>
    <property type="evidence" value="ECO:0007669"/>
    <property type="project" value="UniProtKB-SubCell"/>
</dbReference>
<feature type="transmembrane region" description="Helical" evidence="5">
    <location>
        <begin position="346"/>
        <end position="368"/>
    </location>
</feature>
<keyword evidence="3 5" id="KW-1133">Transmembrane helix</keyword>
<feature type="transmembrane region" description="Helical" evidence="5">
    <location>
        <begin position="222"/>
        <end position="246"/>
    </location>
</feature>
<evidence type="ECO:0000256" key="4">
    <source>
        <dbReference type="ARBA" id="ARBA00023136"/>
    </source>
</evidence>
<feature type="transmembrane region" description="Helical" evidence="5">
    <location>
        <begin position="309"/>
        <end position="334"/>
    </location>
</feature>
<evidence type="ECO:0000256" key="1">
    <source>
        <dbReference type="ARBA" id="ARBA00004141"/>
    </source>
</evidence>
<evidence type="ECO:0000256" key="5">
    <source>
        <dbReference type="SAM" id="Phobius"/>
    </source>
</evidence>
<accession>A0AB38XLY4</accession>
<gene>
    <name evidence="7" type="ORF">PIG85_05815</name>
</gene>
<sequence>MKKTAAALEWALLWATFALLVLLPGWALVQAAGQPADLSAIILPLASSVAFAFLCSIVALLLGTLAAAAVRFLPAKLWPLTDLLAASGVAFPPFIHAEAYQWLGDIFFSRSQLWHSNVVIMIAGACYVSAYLPLTYFAMRISLAKVSPSVVDNLRAVGISDLAICYHCAAKPALACLPPAALLTFVLTISDPLVPALLPLPIPNAAYSIWLAVGSGVSLHQAALLALILAALSICLAIGVGLFYYAKGLVFLRQALLSESLPARPITLIHSKTAKIFTALALVILVGNSLASFIIGGGASPAGGLDVRAIATTVVLAGVGLAVAGFIALLAFFLGRRRRSVRVLDFLFLILLGTPGATLGTALSLAYMSSTPLFSAVAGTDSDWFVTVMAYVTSLSPFLYFAIRAFAASIDRTSIDLLRVMGYSRTRAFTISYLPQLRTLAFLAVVISLAMAATASAPLMWVTSPDVPLVVPLLFRLLDHGRVADAFILTFAMAILLFLLAAALYPVLRYRSVRRLP</sequence>
<evidence type="ECO:0000313" key="8">
    <source>
        <dbReference type="Proteomes" id="UP001211044"/>
    </source>
</evidence>
<dbReference type="AlphaFoldDB" id="A0AB38XLY4"/>
<dbReference type="PROSITE" id="PS50928">
    <property type="entry name" value="ABC_TM1"/>
    <property type="match status" value="1"/>
</dbReference>
<dbReference type="Proteomes" id="UP001211044">
    <property type="component" value="Chromosome"/>
</dbReference>